<keyword evidence="1" id="KW-0418">Kinase</keyword>
<protein>
    <submittedName>
        <fullName evidence="1">Pyridoxine kinase</fullName>
    </submittedName>
</protein>
<evidence type="ECO:0000313" key="1">
    <source>
        <dbReference type="EMBL" id="TXJ33110.1"/>
    </source>
</evidence>
<organism evidence="1 2">
    <name type="scientific">Brachyspira aalborgi</name>
    <dbReference type="NCBI Taxonomy" id="29522"/>
    <lineage>
        <taxon>Bacteria</taxon>
        <taxon>Pseudomonadati</taxon>
        <taxon>Spirochaetota</taxon>
        <taxon>Spirochaetia</taxon>
        <taxon>Brachyspirales</taxon>
        <taxon>Brachyspiraceae</taxon>
        <taxon>Brachyspira</taxon>
    </lineage>
</organism>
<keyword evidence="1" id="KW-0808">Transferase</keyword>
<dbReference type="GO" id="GO:0016301">
    <property type="term" value="F:kinase activity"/>
    <property type="evidence" value="ECO:0007669"/>
    <property type="project" value="UniProtKB-KW"/>
</dbReference>
<proteinExistence type="predicted"/>
<accession>A0A5C8EAU9</accession>
<dbReference type="Proteomes" id="UP000324707">
    <property type="component" value="Unassembled WGS sequence"/>
</dbReference>
<evidence type="ECO:0000313" key="2">
    <source>
        <dbReference type="Proteomes" id="UP000324707"/>
    </source>
</evidence>
<dbReference type="AlphaFoldDB" id="A0A5C8EAU9"/>
<sequence length="250" mass="29101">MILDKDSFSGFVKYIENNFNFDFLSKIPGYEEDYKIQKESILKLIKNSDNNDTFLDYISYTYSLLRSDIIEQIISLSWEKPNGMKDSFINDDKFELNINQKINYISILLVIRDIMHTSYIASIPIYNEYKYNQKEFCDKAKEMIENSIDNISTLGNINPIFIAIAAKSILPFSIKSDELSSSSKLISILFNISRIIGAYPYCENNSERTQPIFLSAIYNLTNNASFLGIDYKMIRQLYDKVKCGEIRWKN</sequence>
<reference evidence="1 2" key="1">
    <citation type="journal article" date="1992" name="Lakartidningen">
        <title>[Penicillin V and not amoxicillin is the first choice preparation in acute otitis].</title>
        <authorList>
            <person name="Kamme C."/>
            <person name="Lundgren K."/>
            <person name="Prellner K."/>
        </authorList>
    </citation>
    <scope>NUCLEOTIDE SEQUENCE [LARGE SCALE GENOMIC DNA]</scope>
    <source>
        <strain evidence="1 2">PC5538III-lc</strain>
    </source>
</reference>
<comment type="caution">
    <text evidence="1">The sequence shown here is derived from an EMBL/GenBank/DDBJ whole genome shotgun (WGS) entry which is preliminary data.</text>
</comment>
<gene>
    <name evidence="1" type="ORF">EPJ69_04865</name>
</gene>
<dbReference type="EMBL" id="SAXX01000013">
    <property type="protein sequence ID" value="TXJ33110.1"/>
    <property type="molecule type" value="Genomic_DNA"/>
</dbReference>
<name>A0A5C8EAU9_9SPIR</name>
<dbReference type="RefSeq" id="WP_147736422.1">
    <property type="nucleotide sequence ID" value="NZ_SAXX01000013.1"/>
</dbReference>